<feature type="compositionally biased region" description="Acidic residues" evidence="2">
    <location>
        <begin position="16"/>
        <end position="47"/>
    </location>
</feature>
<dbReference type="PANTHER" id="PTHR13245:SF14">
    <property type="entry name" value="RRP15-LIKE PROTEIN"/>
    <property type="match status" value="1"/>
</dbReference>
<evidence type="ECO:0000256" key="2">
    <source>
        <dbReference type="SAM" id="MobiDB-lite"/>
    </source>
</evidence>
<organism evidence="3 4">
    <name type="scientific">Powellomyces hirtus</name>
    <dbReference type="NCBI Taxonomy" id="109895"/>
    <lineage>
        <taxon>Eukaryota</taxon>
        <taxon>Fungi</taxon>
        <taxon>Fungi incertae sedis</taxon>
        <taxon>Chytridiomycota</taxon>
        <taxon>Chytridiomycota incertae sedis</taxon>
        <taxon>Chytridiomycetes</taxon>
        <taxon>Spizellomycetales</taxon>
        <taxon>Powellomycetaceae</taxon>
        <taxon>Powellomyces</taxon>
    </lineage>
</organism>
<protein>
    <recommendedName>
        <fullName evidence="5">Rrp15p-domain-containing protein</fullName>
    </recommendedName>
</protein>
<feature type="compositionally biased region" description="Polar residues" evidence="2">
    <location>
        <begin position="214"/>
        <end position="223"/>
    </location>
</feature>
<accession>A0A507DXG5</accession>
<dbReference type="Proteomes" id="UP000318582">
    <property type="component" value="Unassembled WGS sequence"/>
</dbReference>
<feature type="region of interest" description="Disordered" evidence="2">
    <location>
        <begin position="200"/>
        <end position="232"/>
    </location>
</feature>
<keyword evidence="4" id="KW-1185">Reference proteome</keyword>
<reference evidence="3 4" key="1">
    <citation type="journal article" date="2019" name="Sci. Rep.">
        <title>Comparative genomics of chytrid fungi reveal insights into the obligate biotrophic and pathogenic lifestyle of Synchytrium endobioticum.</title>
        <authorList>
            <person name="van de Vossenberg B.T.L.H."/>
            <person name="Warris S."/>
            <person name="Nguyen H.D.T."/>
            <person name="van Gent-Pelzer M.P.E."/>
            <person name="Joly D.L."/>
            <person name="van de Geest H.C."/>
            <person name="Bonants P.J.M."/>
            <person name="Smith D.S."/>
            <person name="Levesque C.A."/>
            <person name="van der Lee T.A.J."/>
        </authorList>
    </citation>
    <scope>NUCLEOTIDE SEQUENCE [LARGE SCALE GENOMIC DNA]</scope>
    <source>
        <strain evidence="3 4">CBS 809.83</strain>
    </source>
</reference>
<feature type="region of interest" description="Disordered" evidence="2">
    <location>
        <begin position="250"/>
        <end position="269"/>
    </location>
</feature>
<name>A0A507DXG5_9FUNG</name>
<sequence length="367" mass="39777">MSFEQAAAVAGSSSESEAEGLEDLEGDEDEDNEAGDEFDMDAMDDDSEAQKEEAQAELEGDVAASAGPRETKESKLASAIGKNLSGELGGKGSSRPILAKQKHLDNEKLEEEARRVITAEKKKKAEVGHTVPDHTITDYERKLREKVSTRGVVQLFNAIRVAQKTAEIVKSDGILKAGTRVTPVISKNTFLDIINRKSATEGATKTGPAEKTSTKPAESTDSGPSWAKEDDMMKAPNHWEEEARRRTVTYSFSSSPNASPSSGKTSTWSSHTYADSNSFISYPRSPTRLVTPKTSRTAQEDLQRSGFLVRDANVLDLASIASSSISAGAKRRSARAWKRGTRRGLMLPAGVFKRVPDFSERAGSCCR</sequence>
<dbReference type="GO" id="GO:0030687">
    <property type="term" value="C:preribosome, large subunit precursor"/>
    <property type="evidence" value="ECO:0007669"/>
    <property type="project" value="TreeGrafter"/>
</dbReference>
<gene>
    <name evidence="3" type="ORF">PhCBS80983_g04541</name>
</gene>
<comment type="similarity">
    <text evidence="1">Belongs to the RRP15 family.</text>
</comment>
<evidence type="ECO:0008006" key="5">
    <source>
        <dbReference type="Google" id="ProtNLM"/>
    </source>
</evidence>
<feature type="compositionally biased region" description="Low complexity" evidence="2">
    <location>
        <begin position="1"/>
        <end position="15"/>
    </location>
</feature>
<dbReference type="Pfam" id="PF07890">
    <property type="entry name" value="Rrp15p"/>
    <property type="match status" value="1"/>
</dbReference>
<evidence type="ECO:0000313" key="3">
    <source>
        <dbReference type="EMBL" id="TPX56414.1"/>
    </source>
</evidence>
<feature type="region of interest" description="Disordered" evidence="2">
    <location>
        <begin position="1"/>
        <end position="106"/>
    </location>
</feature>
<dbReference type="EMBL" id="QEAQ01000076">
    <property type="protein sequence ID" value="TPX56414.1"/>
    <property type="molecule type" value="Genomic_DNA"/>
</dbReference>
<proteinExistence type="inferred from homology"/>
<dbReference type="GO" id="GO:0000460">
    <property type="term" value="P:maturation of 5.8S rRNA"/>
    <property type="evidence" value="ECO:0007669"/>
    <property type="project" value="TreeGrafter"/>
</dbReference>
<dbReference type="InterPro" id="IPR012459">
    <property type="entry name" value="Rrp15"/>
</dbReference>
<comment type="caution">
    <text evidence="3">The sequence shown here is derived from an EMBL/GenBank/DDBJ whole genome shotgun (WGS) entry which is preliminary data.</text>
</comment>
<evidence type="ECO:0000256" key="1">
    <source>
        <dbReference type="ARBA" id="ARBA00007462"/>
    </source>
</evidence>
<dbReference type="PANTHER" id="PTHR13245">
    <property type="entry name" value="RRP15-LIKE PROTEIN"/>
    <property type="match status" value="1"/>
</dbReference>
<dbReference type="GO" id="GO:0000470">
    <property type="term" value="P:maturation of LSU-rRNA"/>
    <property type="evidence" value="ECO:0007669"/>
    <property type="project" value="TreeGrafter"/>
</dbReference>
<dbReference type="STRING" id="109895.A0A507DXG5"/>
<feature type="compositionally biased region" description="Low complexity" evidence="2">
    <location>
        <begin position="251"/>
        <end position="269"/>
    </location>
</feature>
<dbReference type="AlphaFoldDB" id="A0A507DXG5"/>
<evidence type="ECO:0000313" key="4">
    <source>
        <dbReference type="Proteomes" id="UP000318582"/>
    </source>
</evidence>